<dbReference type="KEGG" id="tem:JW646_19230"/>
<reference evidence="2 3" key="1">
    <citation type="journal article" date="2023" name="Int. J. Syst. Evol. Microbiol.">
        <title>Terrisporobacter hibernicus sp. nov., isolated from bovine faeces in Northern Ireland.</title>
        <authorList>
            <person name="Mitchell M."/>
            <person name="Nguyen S.V."/>
            <person name="Connor M."/>
            <person name="Fairley D.J."/>
            <person name="Donoghue O."/>
            <person name="Marshall H."/>
            <person name="Koolman L."/>
            <person name="McMullan G."/>
            <person name="Schaffer K.E."/>
            <person name="McGrath J.W."/>
            <person name="Fanning S."/>
        </authorList>
    </citation>
    <scope>NUCLEOTIDE SEQUENCE [LARGE SCALE GENOMIC DNA]</scope>
    <source>
        <strain evidence="2 3">MCA3</strain>
    </source>
</reference>
<dbReference type="RefSeq" id="WP_074916844.1">
    <property type="nucleotide sequence ID" value="NZ_CP081135.1"/>
</dbReference>
<proteinExistence type="predicted"/>
<dbReference type="Proteomes" id="UP001198983">
    <property type="component" value="Chromosome"/>
</dbReference>
<sequence length="95" mass="10902">MDKKLLSKVIERKRKSLSTFIIEQMGIAGFIGGFVGLLVGELYTIVSDNLVWQIANVFLYAFIGMVIGYFTSKRKKEDLQVELMILENFYKNQSN</sequence>
<dbReference type="EMBL" id="CP081135">
    <property type="protein sequence ID" value="UEL47721.1"/>
    <property type="molecule type" value="Genomic_DNA"/>
</dbReference>
<keyword evidence="1" id="KW-1133">Transmembrane helix</keyword>
<feature type="transmembrane region" description="Helical" evidence="1">
    <location>
        <begin position="51"/>
        <end position="70"/>
    </location>
</feature>
<evidence type="ECO:0000313" key="2">
    <source>
        <dbReference type="EMBL" id="UEL47721.1"/>
    </source>
</evidence>
<organism evidence="2 3">
    <name type="scientific">Terrisporobacter hibernicus</name>
    <dbReference type="NCBI Taxonomy" id="2813371"/>
    <lineage>
        <taxon>Bacteria</taxon>
        <taxon>Bacillati</taxon>
        <taxon>Bacillota</taxon>
        <taxon>Clostridia</taxon>
        <taxon>Peptostreptococcales</taxon>
        <taxon>Peptostreptococcaceae</taxon>
        <taxon>Terrisporobacter</taxon>
    </lineage>
</organism>
<accession>A0AAX2ZF82</accession>
<name>A0AAX2ZF82_9FIRM</name>
<keyword evidence="1" id="KW-0812">Transmembrane</keyword>
<evidence type="ECO:0000313" key="3">
    <source>
        <dbReference type="Proteomes" id="UP001198983"/>
    </source>
</evidence>
<dbReference type="AlphaFoldDB" id="A0AAX2ZF82"/>
<keyword evidence="3" id="KW-1185">Reference proteome</keyword>
<protein>
    <submittedName>
        <fullName evidence="2">Uncharacterized protein</fullName>
    </submittedName>
</protein>
<gene>
    <name evidence="2" type="ORF">JW646_19230</name>
</gene>
<evidence type="ECO:0000256" key="1">
    <source>
        <dbReference type="SAM" id="Phobius"/>
    </source>
</evidence>
<keyword evidence="1" id="KW-0472">Membrane</keyword>
<feature type="transmembrane region" description="Helical" evidence="1">
    <location>
        <begin position="20"/>
        <end position="39"/>
    </location>
</feature>